<dbReference type="Proteomes" id="UP000607653">
    <property type="component" value="Unassembled WGS sequence"/>
</dbReference>
<comment type="similarity">
    <text evidence="1 6">Belongs to the RNase T2 family.</text>
</comment>
<keyword evidence="7" id="KW-0732">Signal</keyword>
<evidence type="ECO:0000313" key="9">
    <source>
        <dbReference type="Proteomes" id="UP000607653"/>
    </source>
</evidence>
<keyword evidence="3" id="KW-0255">Endonuclease</keyword>
<sequence>MKPPSSFLIKTLVILAALGVSRAFDYQIFAQLWQGSYCETSITCCTPSTGMPAANFSIHGLFPRYKNGSSISYCDSSNTFNSSQVSDLISRLETSWTTFSCPVMVSHIGNTFG</sequence>
<organism evidence="8 9">
    <name type="scientific">Nelumbo nucifera</name>
    <name type="common">Sacred lotus</name>
    <dbReference type="NCBI Taxonomy" id="4432"/>
    <lineage>
        <taxon>Eukaryota</taxon>
        <taxon>Viridiplantae</taxon>
        <taxon>Streptophyta</taxon>
        <taxon>Embryophyta</taxon>
        <taxon>Tracheophyta</taxon>
        <taxon>Spermatophyta</taxon>
        <taxon>Magnoliopsida</taxon>
        <taxon>Proteales</taxon>
        <taxon>Nelumbonaceae</taxon>
        <taxon>Nelumbo</taxon>
    </lineage>
</organism>
<dbReference type="AlphaFoldDB" id="A0A822YG28"/>
<dbReference type="GO" id="GO:0003723">
    <property type="term" value="F:RNA binding"/>
    <property type="evidence" value="ECO:0007669"/>
    <property type="project" value="InterPro"/>
</dbReference>
<accession>A0A822YG28</accession>
<dbReference type="Pfam" id="PF00445">
    <property type="entry name" value="Ribonuclease_T2"/>
    <property type="match status" value="1"/>
</dbReference>
<gene>
    <name evidence="8" type="ORF">HUJ06_009282</name>
</gene>
<dbReference type="EMBL" id="DUZY01000003">
    <property type="protein sequence ID" value="DAD30431.1"/>
    <property type="molecule type" value="Genomic_DNA"/>
</dbReference>
<evidence type="ECO:0000256" key="5">
    <source>
        <dbReference type="ARBA" id="ARBA00023239"/>
    </source>
</evidence>
<evidence type="ECO:0000256" key="2">
    <source>
        <dbReference type="ARBA" id="ARBA00022722"/>
    </source>
</evidence>
<dbReference type="Gene3D" id="3.90.730.10">
    <property type="entry name" value="Ribonuclease T2-like"/>
    <property type="match status" value="1"/>
</dbReference>
<evidence type="ECO:0000256" key="3">
    <source>
        <dbReference type="ARBA" id="ARBA00022759"/>
    </source>
</evidence>
<keyword evidence="2" id="KW-0540">Nuclease</keyword>
<comment type="caution">
    <text evidence="8">The sequence shown here is derived from an EMBL/GenBank/DDBJ whole genome shotgun (WGS) entry which is preliminary data.</text>
</comment>
<keyword evidence="9" id="KW-1185">Reference proteome</keyword>
<dbReference type="SUPFAM" id="SSF55895">
    <property type="entry name" value="Ribonuclease Rh-like"/>
    <property type="match status" value="1"/>
</dbReference>
<evidence type="ECO:0000256" key="7">
    <source>
        <dbReference type="SAM" id="SignalP"/>
    </source>
</evidence>
<dbReference type="InterPro" id="IPR001568">
    <property type="entry name" value="RNase_T2-like"/>
</dbReference>
<dbReference type="PANTHER" id="PTHR11240">
    <property type="entry name" value="RIBONUCLEASE T2"/>
    <property type="match status" value="1"/>
</dbReference>
<keyword evidence="5" id="KW-0456">Lyase</keyword>
<evidence type="ECO:0000256" key="4">
    <source>
        <dbReference type="ARBA" id="ARBA00022801"/>
    </source>
</evidence>
<dbReference type="GO" id="GO:0016787">
    <property type="term" value="F:hydrolase activity"/>
    <property type="evidence" value="ECO:0007669"/>
    <property type="project" value="UniProtKB-KW"/>
</dbReference>
<proteinExistence type="inferred from homology"/>
<name>A0A822YG28_NELNU</name>
<dbReference type="PANTHER" id="PTHR11240:SF75">
    <property type="entry name" value="RIBONUCLEASE 3"/>
    <property type="match status" value="1"/>
</dbReference>
<evidence type="ECO:0000256" key="6">
    <source>
        <dbReference type="RuleBase" id="RU004328"/>
    </source>
</evidence>
<dbReference type="InterPro" id="IPR036430">
    <property type="entry name" value="RNase_T2-like_sf"/>
</dbReference>
<evidence type="ECO:0000256" key="1">
    <source>
        <dbReference type="ARBA" id="ARBA00007469"/>
    </source>
</evidence>
<keyword evidence="4" id="KW-0378">Hydrolase</keyword>
<evidence type="ECO:0000313" key="8">
    <source>
        <dbReference type="EMBL" id="DAD30431.1"/>
    </source>
</evidence>
<reference evidence="8 9" key="1">
    <citation type="journal article" date="2020" name="Mol. Biol. Evol.">
        <title>Distinct Expression and Methylation Patterns for Genes with Different Fates following a Single Whole-Genome Duplication in Flowering Plants.</title>
        <authorList>
            <person name="Shi T."/>
            <person name="Rahmani R.S."/>
            <person name="Gugger P.F."/>
            <person name="Wang M."/>
            <person name="Li H."/>
            <person name="Zhang Y."/>
            <person name="Li Z."/>
            <person name="Wang Q."/>
            <person name="Van de Peer Y."/>
            <person name="Marchal K."/>
            <person name="Chen J."/>
        </authorList>
    </citation>
    <scope>NUCLEOTIDE SEQUENCE [LARGE SCALE GENOMIC DNA]</scope>
    <source>
        <tissue evidence="8">Leaf</tissue>
    </source>
</reference>
<protein>
    <submittedName>
        <fullName evidence="8">Uncharacterized protein</fullName>
    </submittedName>
</protein>
<feature type="chain" id="PRO_5032809286" evidence="7">
    <location>
        <begin position="24"/>
        <end position="113"/>
    </location>
</feature>
<feature type="signal peptide" evidence="7">
    <location>
        <begin position="1"/>
        <end position="23"/>
    </location>
</feature>
<dbReference type="GO" id="GO:0033897">
    <property type="term" value="F:ribonuclease T2 activity"/>
    <property type="evidence" value="ECO:0007669"/>
    <property type="project" value="InterPro"/>
</dbReference>